<dbReference type="EMBL" id="JAPHAV010000002">
    <property type="protein sequence ID" value="MCX2696688.1"/>
    <property type="molecule type" value="Genomic_DNA"/>
</dbReference>
<protein>
    <submittedName>
        <fullName evidence="1">Uncharacterized protein</fullName>
    </submittedName>
</protein>
<name>A0ABT3QM48_9HYPH</name>
<sequence length="63" mass="7020">MTVVTLNQPTETAIFNAVEYALRHEPVTEIDFDEGGEFEIEIIDPHSLVPFATCLLRELGVTS</sequence>
<accession>A0ABT3QM48</accession>
<dbReference type="RefSeq" id="WP_265984146.1">
    <property type="nucleotide sequence ID" value="NZ_JAPHAV010000002.1"/>
</dbReference>
<proteinExistence type="predicted"/>
<evidence type="ECO:0000313" key="2">
    <source>
        <dbReference type="Proteomes" id="UP001301216"/>
    </source>
</evidence>
<dbReference type="Proteomes" id="UP001301216">
    <property type="component" value="Unassembled WGS sequence"/>
</dbReference>
<evidence type="ECO:0000313" key="1">
    <source>
        <dbReference type="EMBL" id="MCX2696688.1"/>
    </source>
</evidence>
<keyword evidence="2" id="KW-1185">Reference proteome</keyword>
<organism evidence="1 2">
    <name type="scientific">Ochrobactrum chromiisoli</name>
    <dbReference type="NCBI Taxonomy" id="2993941"/>
    <lineage>
        <taxon>Bacteria</taxon>
        <taxon>Pseudomonadati</taxon>
        <taxon>Pseudomonadota</taxon>
        <taxon>Alphaproteobacteria</taxon>
        <taxon>Hyphomicrobiales</taxon>
        <taxon>Brucellaceae</taxon>
        <taxon>Brucella/Ochrobactrum group</taxon>
        <taxon>Ochrobactrum</taxon>
    </lineage>
</organism>
<reference evidence="1 2" key="1">
    <citation type="submission" date="2022-11" db="EMBL/GenBank/DDBJ databases">
        <title>Brucella sp. YY2X, whole genome shotgun sequencing project.</title>
        <authorList>
            <person name="Yang Y."/>
        </authorList>
    </citation>
    <scope>NUCLEOTIDE SEQUENCE [LARGE SCALE GENOMIC DNA]</scope>
    <source>
        <strain evidence="1 2">YY2X</strain>
    </source>
</reference>
<gene>
    <name evidence="1" type="ORF">OPR82_07855</name>
</gene>
<comment type="caution">
    <text evidence="1">The sequence shown here is derived from an EMBL/GenBank/DDBJ whole genome shotgun (WGS) entry which is preliminary data.</text>
</comment>